<keyword evidence="2" id="KW-1185">Reference proteome</keyword>
<dbReference type="EMBL" id="JXTB01000411">
    <property type="protein sequence ID" value="PON41614.1"/>
    <property type="molecule type" value="Genomic_DNA"/>
</dbReference>
<dbReference type="AlphaFoldDB" id="A0A2P5AYI5"/>
<accession>A0A2P5AYI5</accession>
<dbReference type="Proteomes" id="UP000237105">
    <property type="component" value="Unassembled WGS sequence"/>
</dbReference>
<protein>
    <submittedName>
        <fullName evidence="1">Uncharacterized protein</fullName>
    </submittedName>
</protein>
<comment type="caution">
    <text evidence="1">The sequence shown here is derived from an EMBL/GenBank/DDBJ whole genome shotgun (WGS) entry which is preliminary data.</text>
</comment>
<sequence>MAKPKGILSNRRQSERSNSSCTFSILIVQMPFNKDTVYTIVRNAASFWPLDFATVSGQFTAIRNGRVKDSCTASEQIDIC</sequence>
<evidence type="ECO:0000313" key="2">
    <source>
        <dbReference type="Proteomes" id="UP000237105"/>
    </source>
</evidence>
<name>A0A2P5AYI5_PARAD</name>
<proteinExistence type="predicted"/>
<organism evidence="1 2">
    <name type="scientific">Parasponia andersonii</name>
    <name type="common">Sponia andersonii</name>
    <dbReference type="NCBI Taxonomy" id="3476"/>
    <lineage>
        <taxon>Eukaryota</taxon>
        <taxon>Viridiplantae</taxon>
        <taxon>Streptophyta</taxon>
        <taxon>Embryophyta</taxon>
        <taxon>Tracheophyta</taxon>
        <taxon>Spermatophyta</taxon>
        <taxon>Magnoliopsida</taxon>
        <taxon>eudicotyledons</taxon>
        <taxon>Gunneridae</taxon>
        <taxon>Pentapetalae</taxon>
        <taxon>rosids</taxon>
        <taxon>fabids</taxon>
        <taxon>Rosales</taxon>
        <taxon>Cannabaceae</taxon>
        <taxon>Parasponia</taxon>
    </lineage>
</organism>
<gene>
    <name evidence="1" type="ORF">PanWU01x14_287880</name>
</gene>
<evidence type="ECO:0000313" key="1">
    <source>
        <dbReference type="EMBL" id="PON41614.1"/>
    </source>
</evidence>
<reference evidence="2" key="1">
    <citation type="submission" date="2016-06" db="EMBL/GenBank/DDBJ databases">
        <title>Parallel loss of symbiosis genes in relatives of nitrogen-fixing non-legume Parasponia.</title>
        <authorList>
            <person name="Van Velzen R."/>
            <person name="Holmer R."/>
            <person name="Bu F."/>
            <person name="Rutten L."/>
            <person name="Van Zeijl A."/>
            <person name="Liu W."/>
            <person name="Santuari L."/>
            <person name="Cao Q."/>
            <person name="Sharma T."/>
            <person name="Shen D."/>
            <person name="Roswanjaya Y."/>
            <person name="Wardhani T."/>
            <person name="Kalhor M.S."/>
            <person name="Jansen J."/>
            <person name="Van den Hoogen J."/>
            <person name="Gungor B."/>
            <person name="Hartog M."/>
            <person name="Hontelez J."/>
            <person name="Verver J."/>
            <person name="Yang W.-C."/>
            <person name="Schijlen E."/>
            <person name="Repin R."/>
            <person name="Schilthuizen M."/>
            <person name="Schranz E."/>
            <person name="Heidstra R."/>
            <person name="Miyata K."/>
            <person name="Fedorova E."/>
            <person name="Kohlen W."/>
            <person name="Bisseling T."/>
            <person name="Smit S."/>
            <person name="Geurts R."/>
        </authorList>
    </citation>
    <scope>NUCLEOTIDE SEQUENCE [LARGE SCALE GENOMIC DNA]</scope>
    <source>
        <strain evidence="2">cv. WU1-14</strain>
    </source>
</reference>